<dbReference type="Proteomes" id="UP000199580">
    <property type="component" value="Unassembled WGS sequence"/>
</dbReference>
<keyword evidence="1" id="KW-0449">Lipoprotein</keyword>
<reference evidence="1 2" key="1">
    <citation type="submission" date="2016-10" db="EMBL/GenBank/DDBJ databases">
        <authorList>
            <person name="de Groot N.N."/>
        </authorList>
    </citation>
    <scope>NUCLEOTIDE SEQUENCE [LARGE SCALE GENOMIC DNA]</scope>
    <source>
        <strain evidence="1 2">CGMCC 1.10076</strain>
    </source>
</reference>
<proteinExistence type="predicted"/>
<keyword evidence="2" id="KW-1185">Reference proteome</keyword>
<dbReference type="PROSITE" id="PS51257">
    <property type="entry name" value="PROKAR_LIPOPROTEIN"/>
    <property type="match status" value="1"/>
</dbReference>
<protein>
    <submittedName>
        <fullName evidence="1">Gliding motility-associated lipoprotein GldH</fullName>
    </submittedName>
</protein>
<evidence type="ECO:0000313" key="1">
    <source>
        <dbReference type="EMBL" id="SDJ30378.1"/>
    </source>
</evidence>
<dbReference type="STRING" id="1128970.SAMN04487935_0621"/>
<sequence length="154" mass="17539">MKKIFFLITFLALCSCNKNRVYNKFDRDFKDNRWLKTDVRTFDFTISDGNQNYDLLFDFSHVDEFVFNNIPIKMEIANPDGSFTTENFLLKITDANGKGLGDCSGDYCDLQQAVLENTKLAAGKYKVSISNGFTNDYLPNVLGIGIVVNRSKDQ</sequence>
<accession>A0A1G8SM97</accession>
<dbReference type="Pfam" id="PF14109">
    <property type="entry name" value="GldH_lipo"/>
    <property type="match status" value="1"/>
</dbReference>
<dbReference type="InterPro" id="IPR020018">
    <property type="entry name" value="Motility-assoc_lipoprot_GldH"/>
</dbReference>
<name>A0A1G8SM97_9FLAO</name>
<dbReference type="RefSeq" id="WP_170227518.1">
    <property type="nucleotide sequence ID" value="NZ_BKAI01000002.1"/>
</dbReference>
<dbReference type="AlphaFoldDB" id="A0A1G8SM97"/>
<organism evidence="1 2">
    <name type="scientific">Flavobacterium noncentrifugens</name>
    <dbReference type="NCBI Taxonomy" id="1128970"/>
    <lineage>
        <taxon>Bacteria</taxon>
        <taxon>Pseudomonadati</taxon>
        <taxon>Bacteroidota</taxon>
        <taxon>Flavobacteriia</taxon>
        <taxon>Flavobacteriales</taxon>
        <taxon>Flavobacteriaceae</taxon>
        <taxon>Flavobacterium</taxon>
    </lineage>
</organism>
<dbReference type="EMBL" id="FNEZ01000001">
    <property type="protein sequence ID" value="SDJ30378.1"/>
    <property type="molecule type" value="Genomic_DNA"/>
</dbReference>
<gene>
    <name evidence="1" type="ORF">SAMN04487935_0621</name>
</gene>
<evidence type="ECO:0000313" key="2">
    <source>
        <dbReference type="Proteomes" id="UP000199580"/>
    </source>
</evidence>